<reference evidence="6" key="1">
    <citation type="journal article" date="2020" name="Genome Biol.">
        <title>Gamete binning: chromosome-level and haplotype-resolved genome assembly enabled by high-throughput single-cell sequencing of gamete genomes.</title>
        <authorList>
            <person name="Campoy J.A."/>
            <person name="Sun H."/>
            <person name="Goel M."/>
            <person name="Jiao W.-B."/>
            <person name="Folz-Donahue K."/>
            <person name="Wang N."/>
            <person name="Rubio M."/>
            <person name="Liu C."/>
            <person name="Kukat C."/>
            <person name="Ruiz D."/>
            <person name="Huettel B."/>
            <person name="Schneeberger K."/>
        </authorList>
    </citation>
    <scope>NUCLEOTIDE SEQUENCE [LARGE SCALE GENOMIC DNA]</scope>
    <source>
        <strain evidence="6">cv. Rojo Pasion</strain>
    </source>
</reference>
<dbReference type="PANTHER" id="PTHR14009">
    <property type="entry name" value="LEUCINE ZIPPER-EF-HAND CONTAINING TRANSMEMBRANE PROTEIN"/>
    <property type="match status" value="1"/>
</dbReference>
<feature type="chain" id="PRO_5033551727" evidence="2">
    <location>
        <begin position="19"/>
        <end position="279"/>
    </location>
</feature>
<dbReference type="Proteomes" id="UP000507245">
    <property type="component" value="Unassembled WGS sequence"/>
</dbReference>
<evidence type="ECO:0000256" key="1">
    <source>
        <dbReference type="SAM" id="Coils"/>
    </source>
</evidence>
<evidence type="ECO:0000313" key="6">
    <source>
        <dbReference type="Proteomes" id="UP000507245"/>
    </source>
</evidence>
<keyword evidence="1" id="KW-0175">Coiled coil</keyword>
<protein>
    <submittedName>
        <fullName evidence="3">Uncharacterized protein</fullName>
    </submittedName>
</protein>
<dbReference type="Proteomes" id="UP000507222">
    <property type="component" value="Unassembled WGS sequence"/>
</dbReference>
<reference evidence="3 5" key="2">
    <citation type="submission" date="2020-05" db="EMBL/GenBank/DDBJ databases">
        <authorList>
            <person name="Campoy J."/>
            <person name="Schneeberger K."/>
            <person name="Spophaly S."/>
        </authorList>
    </citation>
    <scope>NUCLEOTIDE SEQUENCE [LARGE SCALE GENOMIC DNA]</scope>
    <source>
        <strain evidence="3">PruArmRojPasFocal</strain>
    </source>
</reference>
<evidence type="ECO:0000256" key="2">
    <source>
        <dbReference type="SAM" id="SignalP"/>
    </source>
</evidence>
<feature type="coiled-coil region" evidence="1">
    <location>
        <begin position="121"/>
        <end position="148"/>
    </location>
</feature>
<keyword evidence="6" id="KW-1185">Reference proteome</keyword>
<dbReference type="PANTHER" id="PTHR14009:SF31">
    <property type="entry name" value="MITOCHONDRIAL PROTON_CALCIUM EXCHANGER PROTEIN"/>
    <property type="match status" value="1"/>
</dbReference>
<gene>
    <name evidence="3" type="ORF">CURHAP_LOCUS48110</name>
    <name evidence="4" type="ORF">ORAREDHAP_LOCUS36046</name>
</gene>
<dbReference type="OrthoDB" id="275278at2759"/>
<feature type="signal peptide" evidence="2">
    <location>
        <begin position="1"/>
        <end position="18"/>
    </location>
</feature>
<keyword evidence="2" id="KW-0732">Signal</keyword>
<dbReference type="EMBL" id="CAEKKB010000006">
    <property type="protein sequence ID" value="CAB4313220.1"/>
    <property type="molecule type" value="Genomic_DNA"/>
</dbReference>
<dbReference type="GO" id="GO:0030003">
    <property type="term" value="P:intracellular monoatomic cation homeostasis"/>
    <property type="evidence" value="ECO:0007669"/>
    <property type="project" value="TreeGrafter"/>
</dbReference>
<sequence length="279" mass="31649">MAPLQPHLLCSLTWLGSLQFCVDRLAYYSMDPLADIRKWRHLHEMLEQDLKYCKSIKAFIVSGRLVPANDVLATLYSLPDKVVDTVGITSLPSEDSIFERRRKLDFLHMQEELMKISIGALGSCRTKLANLRRKREKEEQAKMKEIKASEEDLALKEMIIPTAKEAREQARARTLEKEEKICEISCALAVLASASSVSREREAFLRLVNLEIELYNGMVEKEGTDGEKDALKAYKVAHDESDSTSVEAEGDEVSSALIDKVDAMLQNLETEIDYICAYW</sequence>
<name>A0A6J5VJZ9_PRUAR</name>
<dbReference type="EMBL" id="CAEKDK010000008">
    <property type="protein sequence ID" value="CAB4289419.1"/>
    <property type="molecule type" value="Genomic_DNA"/>
</dbReference>
<evidence type="ECO:0000313" key="3">
    <source>
        <dbReference type="EMBL" id="CAB4289419.1"/>
    </source>
</evidence>
<proteinExistence type="predicted"/>
<dbReference type="AlphaFoldDB" id="A0A6J5VJZ9"/>
<evidence type="ECO:0000313" key="5">
    <source>
        <dbReference type="Proteomes" id="UP000507222"/>
    </source>
</evidence>
<organism evidence="3 5">
    <name type="scientific">Prunus armeniaca</name>
    <name type="common">Apricot</name>
    <name type="synonym">Armeniaca vulgaris</name>
    <dbReference type="NCBI Taxonomy" id="36596"/>
    <lineage>
        <taxon>Eukaryota</taxon>
        <taxon>Viridiplantae</taxon>
        <taxon>Streptophyta</taxon>
        <taxon>Embryophyta</taxon>
        <taxon>Tracheophyta</taxon>
        <taxon>Spermatophyta</taxon>
        <taxon>Magnoliopsida</taxon>
        <taxon>eudicotyledons</taxon>
        <taxon>Gunneridae</taxon>
        <taxon>Pentapetalae</taxon>
        <taxon>rosids</taxon>
        <taxon>fabids</taxon>
        <taxon>Rosales</taxon>
        <taxon>Rosaceae</taxon>
        <taxon>Amygdaloideae</taxon>
        <taxon>Amygdaleae</taxon>
        <taxon>Prunus</taxon>
    </lineage>
</organism>
<evidence type="ECO:0000313" key="4">
    <source>
        <dbReference type="EMBL" id="CAB4313220.1"/>
    </source>
</evidence>
<dbReference type="InterPro" id="IPR044202">
    <property type="entry name" value="LETM1/MDM38-like"/>
</dbReference>
<accession>A0A6J5VJZ9</accession>
<dbReference type="GO" id="GO:0005743">
    <property type="term" value="C:mitochondrial inner membrane"/>
    <property type="evidence" value="ECO:0007669"/>
    <property type="project" value="InterPro"/>
</dbReference>